<protein>
    <submittedName>
        <fullName evidence="1">Uncharacterized protein</fullName>
    </submittedName>
</protein>
<dbReference type="EMBL" id="JADGMS010000018">
    <property type="protein sequence ID" value="KAF9663027.1"/>
    <property type="molecule type" value="Genomic_DNA"/>
</dbReference>
<evidence type="ECO:0000313" key="2">
    <source>
        <dbReference type="Proteomes" id="UP000657918"/>
    </source>
</evidence>
<name>A0A835J4M8_9ROSI</name>
<sequence length="104" mass="11989">MLSLSYGGQVLISEWTRAETRGYRYRIVLTAGKSLSLSLSTDMLTFVIKPSIYFYTLDMIYLLCFVHTSTEYLEKQMSEVENNLRELLQQDPGPARQTMSMSVM</sequence>
<dbReference type="AlphaFoldDB" id="A0A835J4M8"/>
<accession>A0A835J4M8</accession>
<comment type="caution">
    <text evidence="1">The sequence shown here is derived from an EMBL/GenBank/DDBJ whole genome shotgun (WGS) entry which is preliminary data.</text>
</comment>
<organism evidence="1 2">
    <name type="scientific">Salix dunnii</name>
    <dbReference type="NCBI Taxonomy" id="1413687"/>
    <lineage>
        <taxon>Eukaryota</taxon>
        <taxon>Viridiplantae</taxon>
        <taxon>Streptophyta</taxon>
        <taxon>Embryophyta</taxon>
        <taxon>Tracheophyta</taxon>
        <taxon>Spermatophyta</taxon>
        <taxon>Magnoliopsida</taxon>
        <taxon>eudicotyledons</taxon>
        <taxon>Gunneridae</taxon>
        <taxon>Pentapetalae</taxon>
        <taxon>rosids</taxon>
        <taxon>fabids</taxon>
        <taxon>Malpighiales</taxon>
        <taxon>Salicaceae</taxon>
        <taxon>Saliceae</taxon>
        <taxon>Salix</taxon>
    </lineage>
</organism>
<evidence type="ECO:0000313" key="1">
    <source>
        <dbReference type="EMBL" id="KAF9663027.1"/>
    </source>
</evidence>
<proteinExistence type="predicted"/>
<reference evidence="1 2" key="1">
    <citation type="submission" date="2020-10" db="EMBL/GenBank/DDBJ databases">
        <title>Plant Genome Project.</title>
        <authorList>
            <person name="Zhang R.-G."/>
        </authorList>
    </citation>
    <scope>NUCLEOTIDE SEQUENCE [LARGE SCALE GENOMIC DNA]</scope>
    <source>
        <strain evidence="1">FAFU-HL-1</strain>
        <tissue evidence="1">Leaf</tissue>
    </source>
</reference>
<dbReference type="Proteomes" id="UP000657918">
    <property type="component" value="Unassembled WGS sequence"/>
</dbReference>
<dbReference type="OrthoDB" id="5242628at2759"/>
<gene>
    <name evidence="1" type="ORF">SADUNF_Sadunf18G0115500</name>
</gene>
<keyword evidence="2" id="KW-1185">Reference proteome</keyword>